<comment type="caution">
    <text evidence="2">The sequence shown here is derived from an EMBL/GenBank/DDBJ whole genome shotgun (WGS) entry which is preliminary data.</text>
</comment>
<reference evidence="3" key="1">
    <citation type="submission" date="2017-10" db="EMBL/GenBank/DDBJ databases">
        <title>Rapid genome shrinkage in a self-fertile nematode reveals novel sperm competition proteins.</title>
        <authorList>
            <person name="Yin D."/>
            <person name="Schwarz E.M."/>
            <person name="Thomas C.G."/>
            <person name="Felde R.L."/>
            <person name="Korf I.F."/>
            <person name="Cutter A.D."/>
            <person name="Schartner C.M."/>
            <person name="Ralston E.J."/>
            <person name="Meyer B.J."/>
            <person name="Haag E.S."/>
        </authorList>
    </citation>
    <scope>NUCLEOTIDE SEQUENCE [LARGE SCALE GENOMIC DNA]</scope>
    <source>
        <strain evidence="3">JU1422</strain>
    </source>
</reference>
<evidence type="ECO:0000313" key="3">
    <source>
        <dbReference type="Proteomes" id="UP000230233"/>
    </source>
</evidence>
<proteinExistence type="predicted"/>
<protein>
    <recommendedName>
        <fullName evidence="1">DUF7038 domain-containing protein</fullName>
    </recommendedName>
</protein>
<evidence type="ECO:0000313" key="2">
    <source>
        <dbReference type="EMBL" id="PIC30744.1"/>
    </source>
</evidence>
<accession>A0A2G5TU07</accession>
<gene>
    <name evidence="2" type="primary">Cnig_chr_V.g21883</name>
    <name evidence="2" type="ORF">B9Z55_021883</name>
</gene>
<dbReference type="EMBL" id="PDUG01000005">
    <property type="protein sequence ID" value="PIC30744.1"/>
    <property type="molecule type" value="Genomic_DNA"/>
</dbReference>
<dbReference type="Pfam" id="PF23047">
    <property type="entry name" value="DUF7038"/>
    <property type="match status" value="1"/>
</dbReference>
<dbReference type="Proteomes" id="UP000230233">
    <property type="component" value="Chromosome V"/>
</dbReference>
<organism evidence="2 3">
    <name type="scientific">Caenorhabditis nigoni</name>
    <dbReference type="NCBI Taxonomy" id="1611254"/>
    <lineage>
        <taxon>Eukaryota</taxon>
        <taxon>Metazoa</taxon>
        <taxon>Ecdysozoa</taxon>
        <taxon>Nematoda</taxon>
        <taxon>Chromadorea</taxon>
        <taxon>Rhabditida</taxon>
        <taxon>Rhabditina</taxon>
        <taxon>Rhabditomorpha</taxon>
        <taxon>Rhabditoidea</taxon>
        <taxon>Rhabditidae</taxon>
        <taxon>Peloderinae</taxon>
        <taxon>Caenorhabditis</taxon>
    </lineage>
</organism>
<keyword evidence="3" id="KW-1185">Reference proteome</keyword>
<name>A0A2G5TU07_9PELO</name>
<sequence length="129" mass="15337">MEYEAHFNSEMVVFAQVMAIGPNEFALPREIRDKYRLEVWSPFLKFLIVFKIGHQRITQIAFSKFSELLKRTQDHKMWPYMLDFHRTVSKDFVKRLTDNGYRVTLNKKNVITSVESNDKTFSRSSAHTE</sequence>
<dbReference type="AlphaFoldDB" id="A0A2G5TU07"/>
<feature type="domain" description="DUF7038" evidence="1">
    <location>
        <begin position="12"/>
        <end position="47"/>
    </location>
</feature>
<evidence type="ECO:0000259" key="1">
    <source>
        <dbReference type="Pfam" id="PF23047"/>
    </source>
</evidence>
<dbReference type="InterPro" id="IPR055466">
    <property type="entry name" value="DUF7038"/>
</dbReference>